<dbReference type="InterPro" id="IPR036291">
    <property type="entry name" value="NAD(P)-bd_dom_sf"/>
</dbReference>
<name>A0A0C3ELH8_9AGAM</name>
<protein>
    <submittedName>
        <fullName evidence="5">Uncharacterized protein</fullName>
    </submittedName>
</protein>
<reference evidence="5 6" key="1">
    <citation type="submission" date="2014-04" db="EMBL/GenBank/DDBJ databases">
        <authorList>
            <consortium name="DOE Joint Genome Institute"/>
            <person name="Kuo A."/>
            <person name="Kohler A."/>
            <person name="Nagy L.G."/>
            <person name="Floudas D."/>
            <person name="Copeland A."/>
            <person name="Barry K.W."/>
            <person name="Cichocki N."/>
            <person name="Veneault-Fourrey C."/>
            <person name="LaButti K."/>
            <person name="Lindquist E.A."/>
            <person name="Lipzen A."/>
            <person name="Lundell T."/>
            <person name="Morin E."/>
            <person name="Murat C."/>
            <person name="Sun H."/>
            <person name="Tunlid A."/>
            <person name="Henrissat B."/>
            <person name="Grigoriev I.V."/>
            <person name="Hibbett D.S."/>
            <person name="Martin F."/>
            <person name="Nordberg H.P."/>
            <person name="Cantor M.N."/>
            <person name="Hua S.X."/>
        </authorList>
    </citation>
    <scope>NUCLEOTIDE SEQUENCE [LARGE SCALE GENOMIC DNA]</scope>
    <source>
        <strain evidence="5 6">Foug A</strain>
    </source>
</reference>
<sequence length="648" mass="71387">MESVIGTSRYVAGVCAFGRGRNQVGILVEPRSEFAVDVKDEKQVAAFRNLIWPVVEEANKDAPNFSRIFKEMILVTSADKPMLRAAKGTVTKKATINLYEPEIDALYDSVEASATAGIEVPLPSEWTSPQVKDWLMLHSTAVNSETPVNPDVDLFEQGFDSLSATFLRNRIIGSLKASPIENIRDVASRVSPNVIFSNPTLAVLANHLVDLVTGKASTADPKAEIERMVEKYSSGLQGNIFSGPATRTNNDGHIILITGSTGGLGSYLLASLLNRKDVTRIHALNRRSKTTTAEQRQRSSFEGRGLDINLLASERLVYVNGDTSQEQLDLDRSLYEEIRDSVTVVIHNAWRLDFNLSLSTFEPNVRGTRHLIDLALASKRAAKPRFMFTSSITSAQAWDRKRGPVPEKVMSDSSLAVGGGYGSGKHVSEKIIAKSGLPATNFRIGQITGAAPRGAWPTTEWIPIVVKSSITLGALPNIHTNVAWLPTDAVSGAILDVALGEDEPPIVINIVHPRPVEWEALMKPISDALFAKNVTREPLPLVPSAEWYQRLEKHAVNANEAKIKRVPAIKLLNYLSFFAQGGQHSDDTNQEQDDDANLLDFEYSTEIAERASKTMRELPRISKSDVTRWVDYWESVGWFQDLGSDKFD</sequence>
<keyword evidence="1" id="KW-0596">Phosphopantetheine</keyword>
<evidence type="ECO:0000256" key="1">
    <source>
        <dbReference type="ARBA" id="ARBA00022450"/>
    </source>
</evidence>
<evidence type="ECO:0000259" key="4">
    <source>
        <dbReference type="SMART" id="SM00823"/>
    </source>
</evidence>
<dbReference type="InterPro" id="IPR036736">
    <property type="entry name" value="ACP-like_sf"/>
</dbReference>
<dbReference type="PANTHER" id="PTHR43439">
    <property type="entry name" value="PHENYLACETATE-COENZYME A LIGASE"/>
    <property type="match status" value="1"/>
</dbReference>
<evidence type="ECO:0000259" key="3">
    <source>
        <dbReference type="SMART" id="SM00822"/>
    </source>
</evidence>
<dbReference type="InterPro" id="IPR013120">
    <property type="entry name" value="FAR_NAD-bd"/>
</dbReference>
<dbReference type="InterPro" id="IPR020806">
    <property type="entry name" value="PKS_PP-bd"/>
</dbReference>
<dbReference type="SMART" id="SM00823">
    <property type="entry name" value="PKS_PP"/>
    <property type="match status" value="1"/>
</dbReference>
<keyword evidence="6" id="KW-1185">Reference proteome</keyword>
<feature type="domain" description="Ketoreductase" evidence="3">
    <location>
        <begin position="253"/>
        <end position="416"/>
    </location>
</feature>
<gene>
    <name evidence="5" type="ORF">SCLCIDRAFT_1208951</name>
</gene>
<dbReference type="STRING" id="1036808.A0A0C3ELH8"/>
<reference evidence="6" key="2">
    <citation type="submission" date="2015-01" db="EMBL/GenBank/DDBJ databases">
        <title>Evolutionary Origins and Diversification of the Mycorrhizal Mutualists.</title>
        <authorList>
            <consortium name="DOE Joint Genome Institute"/>
            <consortium name="Mycorrhizal Genomics Consortium"/>
            <person name="Kohler A."/>
            <person name="Kuo A."/>
            <person name="Nagy L.G."/>
            <person name="Floudas D."/>
            <person name="Copeland A."/>
            <person name="Barry K.W."/>
            <person name="Cichocki N."/>
            <person name="Veneault-Fourrey C."/>
            <person name="LaButti K."/>
            <person name="Lindquist E.A."/>
            <person name="Lipzen A."/>
            <person name="Lundell T."/>
            <person name="Morin E."/>
            <person name="Murat C."/>
            <person name="Riley R."/>
            <person name="Ohm R."/>
            <person name="Sun H."/>
            <person name="Tunlid A."/>
            <person name="Henrissat B."/>
            <person name="Grigoriev I.V."/>
            <person name="Hibbett D.S."/>
            <person name="Martin F."/>
        </authorList>
    </citation>
    <scope>NUCLEOTIDE SEQUENCE [LARGE SCALE GENOMIC DNA]</scope>
    <source>
        <strain evidence="6">Foug A</strain>
    </source>
</reference>
<keyword evidence="2" id="KW-0597">Phosphoprotein</keyword>
<organism evidence="5 6">
    <name type="scientific">Scleroderma citrinum Foug A</name>
    <dbReference type="NCBI Taxonomy" id="1036808"/>
    <lineage>
        <taxon>Eukaryota</taxon>
        <taxon>Fungi</taxon>
        <taxon>Dikarya</taxon>
        <taxon>Basidiomycota</taxon>
        <taxon>Agaricomycotina</taxon>
        <taxon>Agaricomycetes</taxon>
        <taxon>Agaricomycetidae</taxon>
        <taxon>Boletales</taxon>
        <taxon>Sclerodermatineae</taxon>
        <taxon>Sclerodermataceae</taxon>
        <taxon>Scleroderma</taxon>
    </lineage>
</organism>
<dbReference type="Gene3D" id="3.40.50.720">
    <property type="entry name" value="NAD(P)-binding Rossmann-like Domain"/>
    <property type="match status" value="1"/>
</dbReference>
<dbReference type="InterPro" id="IPR051414">
    <property type="entry name" value="Adenylate-forming_Reductase"/>
</dbReference>
<dbReference type="PANTHER" id="PTHR43439:SF2">
    <property type="entry name" value="ENZYME, PUTATIVE (JCVI)-RELATED"/>
    <property type="match status" value="1"/>
</dbReference>
<dbReference type="SUPFAM" id="SSF51735">
    <property type="entry name" value="NAD(P)-binding Rossmann-fold domains"/>
    <property type="match status" value="1"/>
</dbReference>
<dbReference type="Proteomes" id="UP000053989">
    <property type="component" value="Unassembled WGS sequence"/>
</dbReference>
<evidence type="ECO:0000313" key="5">
    <source>
        <dbReference type="EMBL" id="KIM68751.1"/>
    </source>
</evidence>
<dbReference type="InParanoid" id="A0A0C3ELH8"/>
<feature type="domain" description="Polyketide synthase-like phosphopantetheine-binding" evidence="4">
    <location>
        <begin position="131"/>
        <end position="212"/>
    </location>
</feature>
<dbReference type="AlphaFoldDB" id="A0A0C3ELH8"/>
<dbReference type="HOGENOM" id="CLU_002220_4_0_1"/>
<dbReference type="SMART" id="SM00822">
    <property type="entry name" value="PKS_KR"/>
    <property type="match status" value="1"/>
</dbReference>
<dbReference type="Gene3D" id="1.10.1200.10">
    <property type="entry name" value="ACP-like"/>
    <property type="match status" value="1"/>
</dbReference>
<dbReference type="GO" id="GO:0031177">
    <property type="term" value="F:phosphopantetheine binding"/>
    <property type="evidence" value="ECO:0007669"/>
    <property type="project" value="InterPro"/>
</dbReference>
<dbReference type="InterPro" id="IPR057326">
    <property type="entry name" value="KR_dom"/>
</dbReference>
<dbReference type="EMBL" id="KN822008">
    <property type="protein sequence ID" value="KIM68751.1"/>
    <property type="molecule type" value="Genomic_DNA"/>
</dbReference>
<dbReference type="SUPFAM" id="SSF47336">
    <property type="entry name" value="ACP-like"/>
    <property type="match status" value="1"/>
</dbReference>
<dbReference type="Pfam" id="PF23562">
    <property type="entry name" value="AMP-binding_C_3"/>
    <property type="match status" value="1"/>
</dbReference>
<dbReference type="OrthoDB" id="429813at2759"/>
<dbReference type="Pfam" id="PF07993">
    <property type="entry name" value="NAD_binding_4"/>
    <property type="match status" value="1"/>
</dbReference>
<evidence type="ECO:0000256" key="2">
    <source>
        <dbReference type="ARBA" id="ARBA00022553"/>
    </source>
</evidence>
<evidence type="ECO:0000313" key="6">
    <source>
        <dbReference type="Proteomes" id="UP000053989"/>
    </source>
</evidence>
<proteinExistence type="predicted"/>
<accession>A0A0C3ELH8</accession>